<feature type="chain" id="PRO_5037711171" evidence="1">
    <location>
        <begin position="31"/>
        <end position="168"/>
    </location>
</feature>
<dbReference type="Proteomes" id="UP000727962">
    <property type="component" value="Unassembled WGS sequence"/>
</dbReference>
<sequence>MKTLRFGFGLAALVAAALVLVALSSGPVLANKGATFHASPVDPAALSAVVKSSTTNNWGTQAIETVPLYTVPSGKRLVVETISGTAHGVTGLSLSTSFDTRLDGAWSYTGVVWQSQGTIGNMSRFAFNHPVRLYADGGTPVSFAIMRSDTSITGGRTIGFSGYLIDKP</sequence>
<organism evidence="2 3">
    <name type="scientific">Fimbriimonas ginsengisoli</name>
    <dbReference type="NCBI Taxonomy" id="1005039"/>
    <lineage>
        <taxon>Bacteria</taxon>
        <taxon>Bacillati</taxon>
        <taxon>Armatimonadota</taxon>
        <taxon>Fimbriimonadia</taxon>
        <taxon>Fimbriimonadales</taxon>
        <taxon>Fimbriimonadaceae</taxon>
        <taxon>Fimbriimonas</taxon>
    </lineage>
</organism>
<dbReference type="EMBL" id="JACOSL010000039">
    <property type="protein sequence ID" value="MBI1756804.1"/>
    <property type="molecule type" value="Genomic_DNA"/>
</dbReference>
<accession>A0A931LV83</accession>
<keyword evidence="1" id="KW-0732">Signal</keyword>
<proteinExistence type="predicted"/>
<evidence type="ECO:0000313" key="3">
    <source>
        <dbReference type="Proteomes" id="UP000727962"/>
    </source>
</evidence>
<dbReference type="AlphaFoldDB" id="A0A931LV83"/>
<evidence type="ECO:0000256" key="1">
    <source>
        <dbReference type="SAM" id="SignalP"/>
    </source>
</evidence>
<evidence type="ECO:0000313" key="2">
    <source>
        <dbReference type="EMBL" id="MBI1756804.1"/>
    </source>
</evidence>
<name>A0A931LV83_FIMGI</name>
<reference evidence="2" key="1">
    <citation type="submission" date="2020-07" db="EMBL/GenBank/DDBJ databases">
        <title>Huge and variable diversity of episymbiotic CPR bacteria and DPANN archaea in groundwater ecosystems.</title>
        <authorList>
            <person name="He C.Y."/>
            <person name="Keren R."/>
            <person name="Whittaker M."/>
            <person name="Farag I.F."/>
            <person name="Doudna J."/>
            <person name="Cate J.H.D."/>
            <person name="Banfield J.F."/>
        </authorList>
    </citation>
    <scope>NUCLEOTIDE SEQUENCE</scope>
    <source>
        <strain evidence="2">NC_groundwater_17_Pr7_B-0.1um_64_12</strain>
    </source>
</reference>
<gene>
    <name evidence="2" type="ORF">HYR64_06830</name>
</gene>
<comment type="caution">
    <text evidence="2">The sequence shown here is derived from an EMBL/GenBank/DDBJ whole genome shotgun (WGS) entry which is preliminary data.</text>
</comment>
<feature type="signal peptide" evidence="1">
    <location>
        <begin position="1"/>
        <end position="30"/>
    </location>
</feature>
<protein>
    <submittedName>
        <fullName evidence="2">Uncharacterized protein</fullName>
    </submittedName>
</protein>